<dbReference type="EMBL" id="REGN01002405">
    <property type="protein sequence ID" value="RNA28338.1"/>
    <property type="molecule type" value="Genomic_DNA"/>
</dbReference>
<evidence type="ECO:0000313" key="3">
    <source>
        <dbReference type="Proteomes" id="UP000276133"/>
    </source>
</evidence>
<accession>A0A3M7RYA3</accession>
<feature type="transmembrane region" description="Helical" evidence="1">
    <location>
        <begin position="15"/>
        <end position="41"/>
    </location>
</feature>
<evidence type="ECO:0000313" key="2">
    <source>
        <dbReference type="EMBL" id="RNA28338.1"/>
    </source>
</evidence>
<protein>
    <submittedName>
        <fullName evidence="2">Uncharacterized protein</fullName>
    </submittedName>
</protein>
<sequence length="143" mass="15913">MHSMDIIRQIKTYQWPILLIIFLFHLIFFFFSGIGVGTGLVEPELMLSKIPKTNCPPISGLIDSPVLLGPSIPILTITNLLKDIRVQDPAQMLRFLLISVGDRSRGHVAGQNKKIAETVAGGESGQKRPVHLTVNDRDWPAKF</sequence>
<keyword evidence="1" id="KW-0812">Transmembrane</keyword>
<organism evidence="2 3">
    <name type="scientific">Brachionus plicatilis</name>
    <name type="common">Marine rotifer</name>
    <name type="synonym">Brachionus muelleri</name>
    <dbReference type="NCBI Taxonomy" id="10195"/>
    <lineage>
        <taxon>Eukaryota</taxon>
        <taxon>Metazoa</taxon>
        <taxon>Spiralia</taxon>
        <taxon>Gnathifera</taxon>
        <taxon>Rotifera</taxon>
        <taxon>Eurotatoria</taxon>
        <taxon>Monogononta</taxon>
        <taxon>Pseudotrocha</taxon>
        <taxon>Ploima</taxon>
        <taxon>Brachionidae</taxon>
        <taxon>Brachionus</taxon>
    </lineage>
</organism>
<evidence type="ECO:0000256" key="1">
    <source>
        <dbReference type="SAM" id="Phobius"/>
    </source>
</evidence>
<proteinExistence type="predicted"/>
<comment type="caution">
    <text evidence="2">The sequence shown here is derived from an EMBL/GenBank/DDBJ whole genome shotgun (WGS) entry which is preliminary data.</text>
</comment>
<keyword evidence="3" id="KW-1185">Reference proteome</keyword>
<dbReference type="AlphaFoldDB" id="A0A3M7RYA3"/>
<dbReference type="Proteomes" id="UP000276133">
    <property type="component" value="Unassembled WGS sequence"/>
</dbReference>
<reference evidence="2 3" key="1">
    <citation type="journal article" date="2018" name="Sci. Rep.">
        <title>Genomic signatures of local adaptation to the degree of environmental predictability in rotifers.</title>
        <authorList>
            <person name="Franch-Gras L."/>
            <person name="Hahn C."/>
            <person name="Garcia-Roger E.M."/>
            <person name="Carmona M.J."/>
            <person name="Serra M."/>
            <person name="Gomez A."/>
        </authorList>
    </citation>
    <scope>NUCLEOTIDE SEQUENCE [LARGE SCALE GENOMIC DNA]</scope>
    <source>
        <strain evidence="2">HYR1</strain>
    </source>
</reference>
<keyword evidence="1" id="KW-0472">Membrane</keyword>
<name>A0A3M7RYA3_BRAPC</name>
<gene>
    <name evidence="2" type="ORF">BpHYR1_047654</name>
</gene>
<keyword evidence="1" id="KW-1133">Transmembrane helix</keyword>